<name>Q2IQK1_ANADE</name>
<dbReference type="RefSeq" id="WP_011420365.1">
    <property type="nucleotide sequence ID" value="NC_007760.1"/>
</dbReference>
<evidence type="ECO:0000313" key="3">
    <source>
        <dbReference type="Proteomes" id="UP000001935"/>
    </source>
</evidence>
<accession>Q2IQK1</accession>
<protein>
    <recommendedName>
        <fullName evidence="4">Lipoprotein</fullName>
    </recommendedName>
</protein>
<dbReference type="HOGENOM" id="CLU_338502_0_0_7"/>
<dbReference type="KEGG" id="ade:Adeh_1308"/>
<feature type="signal peptide" evidence="1">
    <location>
        <begin position="1"/>
        <end position="23"/>
    </location>
</feature>
<feature type="chain" id="PRO_5004210653" description="Lipoprotein" evidence="1">
    <location>
        <begin position="24"/>
        <end position="908"/>
    </location>
</feature>
<dbReference type="AlphaFoldDB" id="Q2IQK1"/>
<keyword evidence="1" id="KW-0732">Signal</keyword>
<sequence>MTARNALLLLALAASAGCGSSAAKPDLGLVSPGGVAVFRGLTTKNALDPAHPYVAVANSGRDEIIFIDALDDEPVLAPVVVRPLAVPTLPGEPHPTMLASVGLHDGQNADGTGLPDLLVVVSPGSSRLQLVATWDLATHVVQPPAPDPLDLGALAPGAQVLSVIAVPVLEPGATAGTWQVAPGKARVVASLAGERLAVVDFARQPDGSIAPSGTPALQDLGFEVLSLAESPDHDRLYAATVDEVIPGSGVFGVGELDTTAAVGAWPVRALDARVGTTLVAAAKVTERFVGVQDGDTFCVRQPGEAFCKAPNQDLRVYAFLDPAACGRSARMPCGLAVIDPASGGLLADPTGEMPYLPPMAVPSIPVAISIAGPTALPPTNEPGDAQLSVAGGYMLLAPGSGQVKTTGVAVLASGDGRVYMVDLARWHIPLNGSILRTSSRASVTGGTVFSPSLVVPDPENPGQYLVKPSRLRLGLWDLVQWPKVSRPTAALASNSSNIPATVRITPGYTATDTWTVMYQGPLPGLSARAGQTGATGDGRLWLAVQTPLPRADGSTQLVDVARLFDPSLAVHVGDIAQLAPASTVTACLTTDPDTETPNTTSYETRITAILPPSAAYPGGAVALDEAQLIDLRNPVPSERLPATPECVAALKQVAPAGNMLVTIRAAGLIAGGASMGYVGRPQLEADPTAADPFALTYSALAPPPLGEDAITCPILPWPAEAYGPNAPAAFTACVDEACRSECERLVLARKARRLYYLSDRCLDTVDGPKATATRGCWVDWAAISDALPDASGPIVSFHLGCAQAQVDAKGDPVIDPRTKTIVEDVCTAELERDMSLTFITQSGITYAYRGPTSGSNAAASFPVAAAPFDRSPFPGKQADGYRFFVTYSENFLIDLSPATAYSTSKVIR</sequence>
<gene>
    <name evidence="2" type="ordered locus">Adeh_1308</name>
</gene>
<proteinExistence type="predicted"/>
<dbReference type="STRING" id="290397.Adeh_1308"/>
<organism evidence="2 3">
    <name type="scientific">Anaeromyxobacter dehalogenans (strain 2CP-C)</name>
    <dbReference type="NCBI Taxonomy" id="290397"/>
    <lineage>
        <taxon>Bacteria</taxon>
        <taxon>Pseudomonadati</taxon>
        <taxon>Myxococcota</taxon>
        <taxon>Myxococcia</taxon>
        <taxon>Myxococcales</taxon>
        <taxon>Cystobacterineae</taxon>
        <taxon>Anaeromyxobacteraceae</taxon>
        <taxon>Anaeromyxobacter</taxon>
    </lineage>
</organism>
<dbReference type="OrthoDB" id="5522946at2"/>
<dbReference type="Proteomes" id="UP000001935">
    <property type="component" value="Chromosome"/>
</dbReference>
<evidence type="ECO:0008006" key="4">
    <source>
        <dbReference type="Google" id="ProtNLM"/>
    </source>
</evidence>
<evidence type="ECO:0000313" key="2">
    <source>
        <dbReference type="EMBL" id="ABC81082.1"/>
    </source>
</evidence>
<dbReference type="PROSITE" id="PS51257">
    <property type="entry name" value="PROKAR_LIPOPROTEIN"/>
    <property type="match status" value="1"/>
</dbReference>
<dbReference type="EMBL" id="CP000251">
    <property type="protein sequence ID" value="ABC81082.1"/>
    <property type="molecule type" value="Genomic_DNA"/>
</dbReference>
<reference evidence="2 3" key="1">
    <citation type="submission" date="2006-01" db="EMBL/GenBank/DDBJ databases">
        <title>Complete sequence of Anaeromyxobacter dehalogenans 2CP-C.</title>
        <authorList>
            <consortium name="US DOE Joint Genome Institute"/>
            <person name="Copeland A."/>
            <person name="Lucas S."/>
            <person name="Lapidus A."/>
            <person name="Barry K."/>
            <person name="Detter J.C."/>
            <person name="Glavina T."/>
            <person name="Hammon N."/>
            <person name="Israni S."/>
            <person name="Pitluck S."/>
            <person name="Brettin T."/>
            <person name="Bruce D."/>
            <person name="Han C."/>
            <person name="Tapia R."/>
            <person name="Gilna P."/>
            <person name="Kiss H."/>
            <person name="Schmutz J."/>
            <person name="Larimer F."/>
            <person name="Land M."/>
            <person name="Kyrpides N."/>
            <person name="Anderson I."/>
            <person name="Sanford R.A."/>
            <person name="Ritalahti K.M."/>
            <person name="Thomas H.S."/>
            <person name="Kirby J.R."/>
            <person name="Zhulin I.B."/>
            <person name="Loeffler F.E."/>
            <person name="Richardson P."/>
        </authorList>
    </citation>
    <scope>NUCLEOTIDE SEQUENCE [LARGE SCALE GENOMIC DNA]</scope>
    <source>
        <strain evidence="2 3">2CP-C</strain>
    </source>
</reference>
<evidence type="ECO:0000256" key="1">
    <source>
        <dbReference type="SAM" id="SignalP"/>
    </source>
</evidence>